<dbReference type="InterPro" id="IPR050167">
    <property type="entry name" value="Ser_Thr_protein_kinase"/>
</dbReference>
<evidence type="ECO:0000256" key="1">
    <source>
        <dbReference type="SAM" id="MobiDB-lite"/>
    </source>
</evidence>
<sequence>MPMKYIDIYEDCWNPDPSIRPKISAILNDLELLEKEPGQTCTEEDIPSSTENAPLTESPLKYSTTPTNNTAQMQLSLISKDMFLSLFEKVHNLNRTWVPVNMQLNRKMCRKLGQCIIDAEHITCSLENYFDSNVDDPFTTENYLSFKTFLRNLQSIKNFIENISQIGALKPFVRVIDSKISLNQLKNEYIKLLKAFSESMSSLKFECQIDKQVLDMTKKIDDDIKETIKFIEAFQYNFDEVNSMFKYIDQITTNIMNASIDDDLFYNKSVKFIREFKDGGIQKTDDGSITIMRRVEFHQDEKNNISVQVALLKALKDLVNIAKFYGIIQDPSSPNSRYVITEWSDHGSLRDYYVKHKPLDLLTKLIFAFDICNGLVFLNAVNFLHRDIRPDNILISGASNPKAKITNFFLGRLMTDETKN</sequence>
<feature type="domain" description="Protein kinase" evidence="2">
    <location>
        <begin position="267"/>
        <end position="420"/>
    </location>
</feature>
<dbReference type="AlphaFoldDB" id="A0A9N8ZIA2"/>
<dbReference type="InterPro" id="IPR036537">
    <property type="entry name" value="Adaptor_Cbl_N_dom_sf"/>
</dbReference>
<proteinExistence type="predicted"/>
<dbReference type="PANTHER" id="PTHR23257">
    <property type="entry name" value="SERINE-THREONINE PROTEIN KINASE"/>
    <property type="match status" value="1"/>
</dbReference>
<dbReference type="GO" id="GO:0005737">
    <property type="term" value="C:cytoplasm"/>
    <property type="evidence" value="ECO:0007669"/>
    <property type="project" value="TreeGrafter"/>
</dbReference>
<evidence type="ECO:0000259" key="2">
    <source>
        <dbReference type="PROSITE" id="PS50011"/>
    </source>
</evidence>
<feature type="region of interest" description="Disordered" evidence="1">
    <location>
        <begin position="38"/>
        <end position="66"/>
    </location>
</feature>
<dbReference type="InterPro" id="IPR000719">
    <property type="entry name" value="Prot_kinase_dom"/>
</dbReference>
<dbReference type="GO" id="GO:0004672">
    <property type="term" value="F:protein kinase activity"/>
    <property type="evidence" value="ECO:0007669"/>
    <property type="project" value="InterPro"/>
</dbReference>
<dbReference type="GO" id="GO:0007166">
    <property type="term" value="P:cell surface receptor signaling pathway"/>
    <property type="evidence" value="ECO:0007669"/>
    <property type="project" value="InterPro"/>
</dbReference>
<name>A0A9N8ZIA2_9GLOM</name>
<dbReference type="GO" id="GO:0005524">
    <property type="term" value="F:ATP binding"/>
    <property type="evidence" value="ECO:0007669"/>
    <property type="project" value="InterPro"/>
</dbReference>
<evidence type="ECO:0000313" key="4">
    <source>
        <dbReference type="Proteomes" id="UP000789405"/>
    </source>
</evidence>
<protein>
    <submittedName>
        <fullName evidence="3">19538_t:CDS:1</fullName>
    </submittedName>
</protein>
<dbReference type="InterPro" id="IPR059179">
    <property type="entry name" value="MLKL-like_MCAfunc"/>
</dbReference>
<comment type="caution">
    <text evidence="3">The sequence shown here is derived from an EMBL/GenBank/DDBJ whole genome shotgun (WGS) entry which is preliminary data.</text>
</comment>
<dbReference type="Gene3D" id="1.10.510.10">
    <property type="entry name" value="Transferase(Phosphotransferase) domain 1"/>
    <property type="match status" value="1"/>
</dbReference>
<feature type="compositionally biased region" description="Polar residues" evidence="1">
    <location>
        <begin position="47"/>
        <end position="66"/>
    </location>
</feature>
<dbReference type="Pfam" id="PF07714">
    <property type="entry name" value="PK_Tyr_Ser-Thr"/>
    <property type="match status" value="1"/>
</dbReference>
<dbReference type="Gene3D" id="1.20.930.20">
    <property type="entry name" value="Adaptor protein Cbl, N-terminal domain"/>
    <property type="match status" value="1"/>
</dbReference>
<dbReference type="Proteomes" id="UP000789405">
    <property type="component" value="Unassembled WGS sequence"/>
</dbReference>
<dbReference type="PROSITE" id="PS50011">
    <property type="entry name" value="PROTEIN_KINASE_DOM"/>
    <property type="match status" value="1"/>
</dbReference>
<organism evidence="3 4">
    <name type="scientific">Dentiscutata erythropus</name>
    <dbReference type="NCBI Taxonomy" id="1348616"/>
    <lineage>
        <taxon>Eukaryota</taxon>
        <taxon>Fungi</taxon>
        <taxon>Fungi incertae sedis</taxon>
        <taxon>Mucoromycota</taxon>
        <taxon>Glomeromycotina</taxon>
        <taxon>Glomeromycetes</taxon>
        <taxon>Diversisporales</taxon>
        <taxon>Gigasporaceae</taxon>
        <taxon>Dentiscutata</taxon>
    </lineage>
</organism>
<dbReference type="SUPFAM" id="SSF56112">
    <property type="entry name" value="Protein kinase-like (PK-like)"/>
    <property type="match status" value="1"/>
</dbReference>
<dbReference type="InterPro" id="IPR008266">
    <property type="entry name" value="Tyr_kinase_AS"/>
</dbReference>
<dbReference type="PROSITE" id="PS00109">
    <property type="entry name" value="PROTEIN_KINASE_TYR"/>
    <property type="match status" value="1"/>
</dbReference>
<dbReference type="CDD" id="cd21037">
    <property type="entry name" value="MLKL_NTD"/>
    <property type="match status" value="1"/>
</dbReference>
<evidence type="ECO:0000313" key="3">
    <source>
        <dbReference type="EMBL" id="CAG8496656.1"/>
    </source>
</evidence>
<keyword evidence="4" id="KW-1185">Reference proteome</keyword>
<dbReference type="OrthoDB" id="2432013at2759"/>
<dbReference type="SMART" id="SM00220">
    <property type="entry name" value="S_TKc"/>
    <property type="match status" value="1"/>
</dbReference>
<dbReference type="InterPro" id="IPR001245">
    <property type="entry name" value="Ser-Thr/Tyr_kinase_cat_dom"/>
</dbReference>
<dbReference type="InterPro" id="IPR011009">
    <property type="entry name" value="Kinase-like_dom_sf"/>
</dbReference>
<dbReference type="EMBL" id="CAJVPY010000879">
    <property type="protein sequence ID" value="CAG8496656.1"/>
    <property type="molecule type" value="Genomic_DNA"/>
</dbReference>
<reference evidence="3" key="1">
    <citation type="submission" date="2021-06" db="EMBL/GenBank/DDBJ databases">
        <authorList>
            <person name="Kallberg Y."/>
            <person name="Tangrot J."/>
            <person name="Rosling A."/>
        </authorList>
    </citation>
    <scope>NUCLEOTIDE SEQUENCE</scope>
    <source>
        <strain evidence="3">MA453B</strain>
    </source>
</reference>
<gene>
    <name evidence="3" type="ORF">DERYTH_LOCUS2686</name>
</gene>
<accession>A0A9N8ZIA2</accession>